<gene>
    <name evidence="8" type="ORF">Q766_01505</name>
</gene>
<dbReference type="GO" id="GO:0005886">
    <property type="term" value="C:plasma membrane"/>
    <property type="evidence" value="ECO:0007669"/>
    <property type="project" value="UniProtKB-SubCell"/>
</dbReference>
<dbReference type="InterPro" id="IPR023845">
    <property type="entry name" value="DUF3817_TM"/>
</dbReference>
<keyword evidence="9" id="KW-1185">Reference proteome</keyword>
<dbReference type="eggNOG" id="COG2814">
    <property type="taxonomic scope" value="Bacteria"/>
</dbReference>
<sequence length="95" mass="11077">MVRIFKIVATLEGLSLLALFFIAMPLKYYFETPEYVRPVGMAHGILFIAYVVLAFMLKMEQNWPVKKLLLVLVASIIPFGTFYIEYKYFSKQQQS</sequence>
<dbReference type="PANTHER" id="PTHR40077:SF2">
    <property type="entry name" value="MEMBRANE PROTEIN"/>
    <property type="match status" value="1"/>
</dbReference>
<feature type="transmembrane region" description="Helical" evidence="6">
    <location>
        <begin position="7"/>
        <end position="29"/>
    </location>
</feature>
<protein>
    <submittedName>
        <fullName evidence="8">Membrane protein</fullName>
    </submittedName>
</protein>
<evidence type="ECO:0000256" key="3">
    <source>
        <dbReference type="ARBA" id="ARBA00022692"/>
    </source>
</evidence>
<feature type="transmembrane region" description="Helical" evidence="6">
    <location>
        <begin position="68"/>
        <end position="86"/>
    </location>
</feature>
<evidence type="ECO:0000313" key="8">
    <source>
        <dbReference type="EMBL" id="KGO94818.1"/>
    </source>
</evidence>
<accession>A0A0A2MTM8</accession>
<feature type="domain" description="DUF3817" evidence="7">
    <location>
        <begin position="3"/>
        <end position="88"/>
    </location>
</feature>
<comment type="subcellular location">
    <subcellularLocation>
        <location evidence="1">Cell membrane</location>
        <topology evidence="1">Multi-pass membrane protein</topology>
    </subcellularLocation>
</comment>
<keyword evidence="3 6" id="KW-0812">Transmembrane</keyword>
<reference evidence="8 9" key="1">
    <citation type="submission" date="2013-09" db="EMBL/GenBank/DDBJ databases">
        <authorList>
            <person name="Zeng Z."/>
            <person name="Chen C."/>
        </authorList>
    </citation>
    <scope>NUCLEOTIDE SEQUENCE [LARGE SCALE GENOMIC DNA]</scope>
    <source>
        <strain evidence="8 9">WB 4.1-42</strain>
    </source>
</reference>
<dbReference type="EMBL" id="JRLY01000001">
    <property type="protein sequence ID" value="KGO94818.1"/>
    <property type="molecule type" value="Genomic_DNA"/>
</dbReference>
<dbReference type="STRING" id="1121898.GCA_000422725_00774"/>
<evidence type="ECO:0000256" key="6">
    <source>
        <dbReference type="SAM" id="Phobius"/>
    </source>
</evidence>
<dbReference type="Proteomes" id="UP000030111">
    <property type="component" value="Unassembled WGS sequence"/>
</dbReference>
<comment type="caution">
    <text evidence="8">The sequence shown here is derived from an EMBL/GenBank/DDBJ whole genome shotgun (WGS) entry which is preliminary data.</text>
</comment>
<keyword evidence="4 6" id="KW-1133">Transmembrane helix</keyword>
<evidence type="ECO:0000256" key="4">
    <source>
        <dbReference type="ARBA" id="ARBA00022989"/>
    </source>
</evidence>
<feature type="transmembrane region" description="Helical" evidence="6">
    <location>
        <begin position="35"/>
        <end position="56"/>
    </location>
</feature>
<evidence type="ECO:0000259" key="7">
    <source>
        <dbReference type="Pfam" id="PF12823"/>
    </source>
</evidence>
<keyword evidence="2" id="KW-1003">Cell membrane</keyword>
<dbReference type="AlphaFoldDB" id="A0A0A2MTM8"/>
<organism evidence="8 9">
    <name type="scientific">Flavobacterium subsaxonicum WB 4.1-42 = DSM 21790</name>
    <dbReference type="NCBI Taxonomy" id="1121898"/>
    <lineage>
        <taxon>Bacteria</taxon>
        <taxon>Pseudomonadati</taxon>
        <taxon>Bacteroidota</taxon>
        <taxon>Flavobacteriia</taxon>
        <taxon>Flavobacteriales</taxon>
        <taxon>Flavobacteriaceae</taxon>
        <taxon>Flavobacterium</taxon>
    </lineage>
</organism>
<dbReference type="NCBIfam" id="TIGR03954">
    <property type="entry name" value="integ_memb_HG"/>
    <property type="match status" value="1"/>
</dbReference>
<dbReference type="PANTHER" id="PTHR40077">
    <property type="entry name" value="MEMBRANE PROTEIN-RELATED"/>
    <property type="match status" value="1"/>
</dbReference>
<evidence type="ECO:0000256" key="1">
    <source>
        <dbReference type="ARBA" id="ARBA00004651"/>
    </source>
</evidence>
<dbReference type="Pfam" id="PF12823">
    <property type="entry name" value="DUF3817"/>
    <property type="match status" value="1"/>
</dbReference>
<name>A0A0A2MTM8_9FLAO</name>
<proteinExistence type="predicted"/>
<dbReference type="OrthoDB" id="1121311at2"/>
<dbReference type="RefSeq" id="WP_026992198.1">
    <property type="nucleotide sequence ID" value="NZ_JRLY01000001.1"/>
</dbReference>
<evidence type="ECO:0000256" key="2">
    <source>
        <dbReference type="ARBA" id="ARBA00022475"/>
    </source>
</evidence>
<keyword evidence="5 6" id="KW-0472">Membrane</keyword>
<evidence type="ECO:0000313" key="9">
    <source>
        <dbReference type="Proteomes" id="UP000030111"/>
    </source>
</evidence>
<evidence type="ECO:0000256" key="5">
    <source>
        <dbReference type="ARBA" id="ARBA00023136"/>
    </source>
</evidence>